<evidence type="ECO:0000259" key="4">
    <source>
        <dbReference type="Pfam" id="PF03372"/>
    </source>
</evidence>
<dbReference type="InterPro" id="IPR005135">
    <property type="entry name" value="Endo/exonuclease/phosphatase"/>
</dbReference>
<dbReference type="EC" id="3.1.4.12" evidence="2"/>
<dbReference type="Proteomes" id="UP001159427">
    <property type="component" value="Unassembled WGS sequence"/>
</dbReference>
<reference evidence="5 6" key="1">
    <citation type="submission" date="2022-05" db="EMBL/GenBank/DDBJ databases">
        <authorList>
            <consortium name="Genoscope - CEA"/>
            <person name="William W."/>
        </authorList>
    </citation>
    <scope>NUCLEOTIDE SEQUENCE [LARGE SCALE GENOMIC DNA]</scope>
</reference>
<dbReference type="InterPro" id="IPR036691">
    <property type="entry name" value="Endo/exonu/phosph_ase_sf"/>
</dbReference>
<gene>
    <name evidence="5" type="ORF">PEVE_00033572</name>
</gene>
<dbReference type="SUPFAM" id="SSF56219">
    <property type="entry name" value="DNase I-like"/>
    <property type="match status" value="1"/>
</dbReference>
<dbReference type="PANTHER" id="PTHR16320">
    <property type="entry name" value="SPHINGOMYELINASE FAMILY MEMBER"/>
    <property type="match status" value="1"/>
</dbReference>
<comment type="caution">
    <text evidence="5">The sequence shown here is derived from an EMBL/GenBank/DDBJ whole genome shotgun (WGS) entry which is preliminary data.</text>
</comment>
<evidence type="ECO:0000313" key="5">
    <source>
        <dbReference type="EMBL" id="CAH3014074.1"/>
    </source>
</evidence>
<name>A0ABN8LF57_9CNID</name>
<evidence type="ECO:0000256" key="3">
    <source>
        <dbReference type="SAM" id="SignalP"/>
    </source>
</evidence>
<protein>
    <recommendedName>
        <fullName evidence="2">sphingomyelin phosphodiesterase</fullName>
        <ecNumber evidence="2">3.1.4.12</ecNumber>
    </recommendedName>
</protein>
<accession>A0ABN8LF57</accession>
<dbReference type="Gene3D" id="3.60.10.10">
    <property type="entry name" value="Endonuclease/exonuclease/phosphatase"/>
    <property type="match status" value="1"/>
</dbReference>
<feature type="signal peptide" evidence="3">
    <location>
        <begin position="1"/>
        <end position="30"/>
    </location>
</feature>
<keyword evidence="6" id="KW-1185">Reference proteome</keyword>
<evidence type="ECO:0000256" key="2">
    <source>
        <dbReference type="ARBA" id="ARBA00012369"/>
    </source>
</evidence>
<dbReference type="EMBL" id="CALNXI010000005">
    <property type="protein sequence ID" value="CAH3014074.1"/>
    <property type="molecule type" value="Genomic_DNA"/>
</dbReference>
<feature type="chain" id="PRO_5045705774" description="sphingomyelin phosphodiesterase" evidence="3">
    <location>
        <begin position="31"/>
        <end position="318"/>
    </location>
</feature>
<evidence type="ECO:0000313" key="6">
    <source>
        <dbReference type="Proteomes" id="UP001159427"/>
    </source>
</evidence>
<dbReference type="PANTHER" id="PTHR16320:SF23">
    <property type="entry name" value="SPHINGOMYELINASE C 1"/>
    <property type="match status" value="1"/>
</dbReference>
<organism evidence="5 6">
    <name type="scientific">Porites evermanni</name>
    <dbReference type="NCBI Taxonomy" id="104178"/>
    <lineage>
        <taxon>Eukaryota</taxon>
        <taxon>Metazoa</taxon>
        <taxon>Cnidaria</taxon>
        <taxon>Anthozoa</taxon>
        <taxon>Hexacorallia</taxon>
        <taxon>Scleractinia</taxon>
        <taxon>Fungiina</taxon>
        <taxon>Poritidae</taxon>
        <taxon>Porites</taxon>
    </lineage>
</organism>
<feature type="domain" description="Endonuclease/exonuclease/phosphatase" evidence="4">
    <location>
        <begin position="64"/>
        <end position="308"/>
    </location>
</feature>
<evidence type="ECO:0000256" key="1">
    <source>
        <dbReference type="ARBA" id="ARBA00006335"/>
    </source>
</evidence>
<dbReference type="InterPro" id="IPR038772">
    <property type="entry name" value="Sph/SMPD2-like"/>
</dbReference>
<comment type="similarity">
    <text evidence="1">Belongs to the neutral sphingomyelinase family.</text>
</comment>
<dbReference type="Pfam" id="PF03372">
    <property type="entry name" value="Exo_endo_phos"/>
    <property type="match status" value="1"/>
</dbReference>
<sequence length="318" mass="36198">MSRRAYRKEILLAVLCVIVILQLTKNVIFGGDNDDQRFHYSLVSQENVSEIHPTCKIERNLRIISYNIRCQYFNPFSIWNFNERIERLVEGIKDFDIALVQEAYVVNAGLGVISECASRLVTAMSKHGFHYRTSIADFMAPYVGKSGGIAIFSRIPLTRATSRQFQSFSFFQYTDYMGFVIGEYIVNSRHLYVVNTHLDPSRPDTRIMQARELTSATRNYTMSSAYVILGGDFNIDNRYPTLSNSSEEYIELLRTMKEAGLRSVFPSRIETNIDGGNYDAIFASSNIAVVRKEIIKLETASKALVSDHFGLALELKLL</sequence>
<keyword evidence="3" id="KW-0732">Signal</keyword>
<proteinExistence type="inferred from homology"/>